<name>A0A2M6WMH8_9BACT</name>
<dbReference type="Pfam" id="PF01420">
    <property type="entry name" value="Methylase_S"/>
    <property type="match status" value="1"/>
</dbReference>
<evidence type="ECO:0000313" key="3">
    <source>
        <dbReference type="Proteomes" id="UP000229335"/>
    </source>
</evidence>
<protein>
    <recommendedName>
        <fullName evidence="1">Type I restriction modification DNA specificity domain-containing protein</fullName>
    </recommendedName>
</protein>
<dbReference type="GO" id="GO:0003677">
    <property type="term" value="F:DNA binding"/>
    <property type="evidence" value="ECO:0007669"/>
    <property type="project" value="InterPro"/>
</dbReference>
<dbReference type="SUPFAM" id="SSF116734">
    <property type="entry name" value="DNA methylase specificity domain"/>
    <property type="match status" value="1"/>
</dbReference>
<dbReference type="InterPro" id="IPR052021">
    <property type="entry name" value="Type-I_RS_S_subunit"/>
</dbReference>
<evidence type="ECO:0000313" key="2">
    <source>
        <dbReference type="EMBL" id="PIT93989.1"/>
    </source>
</evidence>
<dbReference type="InterPro" id="IPR000055">
    <property type="entry name" value="Restrct_endonuc_typeI_TRD"/>
</dbReference>
<reference evidence="3" key="1">
    <citation type="submission" date="2017-09" db="EMBL/GenBank/DDBJ databases">
        <title>Depth-based differentiation of microbial function through sediment-hosted aquifers and enrichment of novel symbionts in the deep terrestrial subsurface.</title>
        <authorList>
            <person name="Probst A.J."/>
            <person name="Ladd B."/>
            <person name="Jarett J.K."/>
            <person name="Geller-Mcgrath D.E."/>
            <person name="Sieber C.M.K."/>
            <person name="Emerson J.B."/>
            <person name="Anantharaman K."/>
            <person name="Thomas B.C."/>
            <person name="Malmstrom R."/>
            <person name="Stieglmeier M."/>
            <person name="Klingl A."/>
            <person name="Woyke T."/>
            <person name="Ryan C.M."/>
            <person name="Banfield J.F."/>
        </authorList>
    </citation>
    <scope>NUCLEOTIDE SEQUENCE [LARGE SCALE GENOMIC DNA]</scope>
</reference>
<sequence length="53" mass="5982">MLIPTFEEQNKIAEILSAVDEKIDVNKQIKNKLDELKSGLMQDLLSGRVRVAV</sequence>
<dbReference type="EMBL" id="PFAS01000018">
    <property type="protein sequence ID" value="PIT93989.1"/>
    <property type="molecule type" value="Genomic_DNA"/>
</dbReference>
<dbReference type="Proteomes" id="UP000229335">
    <property type="component" value="Unassembled WGS sequence"/>
</dbReference>
<dbReference type="PANTHER" id="PTHR30408">
    <property type="entry name" value="TYPE-1 RESTRICTION ENZYME ECOKI SPECIFICITY PROTEIN"/>
    <property type="match status" value="1"/>
</dbReference>
<gene>
    <name evidence="2" type="ORF">COU00_01360</name>
</gene>
<comment type="caution">
    <text evidence="2">The sequence shown here is derived from an EMBL/GenBank/DDBJ whole genome shotgun (WGS) entry which is preliminary data.</text>
</comment>
<dbReference type="PANTHER" id="PTHR30408:SF12">
    <property type="entry name" value="TYPE I RESTRICTION ENZYME MJAVIII SPECIFICITY SUBUNIT"/>
    <property type="match status" value="1"/>
</dbReference>
<organism evidence="2 3">
    <name type="scientific">Candidatus Falkowbacteria bacterium CG10_big_fil_rev_8_21_14_0_10_43_11</name>
    <dbReference type="NCBI Taxonomy" id="1974568"/>
    <lineage>
        <taxon>Bacteria</taxon>
        <taxon>Candidatus Falkowiibacteriota</taxon>
    </lineage>
</organism>
<dbReference type="AlphaFoldDB" id="A0A2M6WMH8"/>
<accession>A0A2M6WMH8</accession>
<proteinExistence type="predicted"/>
<feature type="domain" description="Type I restriction modification DNA specificity" evidence="1">
    <location>
        <begin position="3"/>
        <end position="34"/>
    </location>
</feature>
<evidence type="ECO:0000259" key="1">
    <source>
        <dbReference type="Pfam" id="PF01420"/>
    </source>
</evidence>
<dbReference type="Gene3D" id="1.10.287.1120">
    <property type="entry name" value="Bipartite methylase S protein"/>
    <property type="match status" value="1"/>
</dbReference>